<feature type="compositionally biased region" description="Basic and acidic residues" evidence="1">
    <location>
        <begin position="245"/>
        <end position="258"/>
    </location>
</feature>
<gene>
    <name evidence="2" type="ORF">CTheo_4581</name>
</gene>
<protein>
    <submittedName>
        <fullName evidence="2">Peptidase S41 family protein</fullName>
    </submittedName>
</protein>
<sequence>MPYYYKSTTVDILGELQRIKATWYTSDFELHQDVSKTVKRLGDGHANYYNYCYDSLFVTYLPFPLAVLGSSTSDQTSDITIVPEAYEVISAEFGDQAIKIWESALNRSLSDFNGAKVTLINGMDPWTVVDYYAAVTGNFQAKSIRQNSFFSSYRLSKYRMGGFAQSAWPTREDSISLTLIRNGTATPETYQVPYLSRIGNATTPFTDAQSLWDNNCRATRFTNGAGPSSDSDSKVIVVPPTNPESSKERGDHLKHPDVEPEIVDGIPLAVSALTLDGRQEDPALPSRLFPTGEVSAAGSMYWFVLNDGKTAVLRLPTLQVLRQGVLDGITAVKSKGATRLLIDLTNNEGGTICLADWLHRVVCISFYSRSQSLTVTCYKLAGPQPGLDIQPGFNGSVRARDLPRKIVAKIVANSTQDISSWYNPRFLNDTQNKRFPANFNWLDSSIEMNVNGVQERFSQKIGDQCVPLATTPPDTKPFEFENIAIMSNGRCASACSLFSILMHTKYNVTTVVVGGKPQTTQWYCGFVGGQALNYVTLDDEIKKFGLKNDALSPPDFLTNSYLGALAYSSQQRELTRAG</sequence>
<feature type="region of interest" description="Disordered" evidence="1">
    <location>
        <begin position="222"/>
        <end position="258"/>
    </location>
</feature>
<name>A0A5N5QJR9_9AGAM</name>
<dbReference type="AlphaFoldDB" id="A0A5N5QJR9"/>
<organism evidence="2 3">
    <name type="scientific">Ceratobasidium theobromae</name>
    <dbReference type="NCBI Taxonomy" id="1582974"/>
    <lineage>
        <taxon>Eukaryota</taxon>
        <taxon>Fungi</taxon>
        <taxon>Dikarya</taxon>
        <taxon>Basidiomycota</taxon>
        <taxon>Agaricomycotina</taxon>
        <taxon>Agaricomycetes</taxon>
        <taxon>Cantharellales</taxon>
        <taxon>Ceratobasidiaceae</taxon>
        <taxon>Ceratobasidium</taxon>
    </lineage>
</organism>
<dbReference type="OrthoDB" id="27214at2759"/>
<comment type="caution">
    <text evidence="2">The sequence shown here is derived from an EMBL/GenBank/DDBJ whole genome shotgun (WGS) entry which is preliminary data.</text>
</comment>
<accession>A0A5N5QJR9</accession>
<dbReference type="PANTHER" id="PTHR37049">
    <property type="entry name" value="PEPTIDASE S41 FAMILY PROTEIN"/>
    <property type="match status" value="1"/>
</dbReference>
<dbReference type="PANTHER" id="PTHR37049:SF4">
    <property type="entry name" value="RHODANESE DOMAIN-CONTAINING PROTEIN"/>
    <property type="match status" value="1"/>
</dbReference>
<dbReference type="SUPFAM" id="SSF52096">
    <property type="entry name" value="ClpP/crotonase"/>
    <property type="match status" value="1"/>
</dbReference>
<evidence type="ECO:0000313" key="2">
    <source>
        <dbReference type="EMBL" id="KAB5591995.1"/>
    </source>
</evidence>
<proteinExistence type="predicted"/>
<dbReference type="Proteomes" id="UP000383932">
    <property type="component" value="Unassembled WGS sequence"/>
</dbReference>
<dbReference type="InterPro" id="IPR052766">
    <property type="entry name" value="S41A_metabolite_peptidase"/>
</dbReference>
<dbReference type="EMBL" id="SSOP01000080">
    <property type="protein sequence ID" value="KAB5591995.1"/>
    <property type="molecule type" value="Genomic_DNA"/>
</dbReference>
<dbReference type="Gene3D" id="3.90.226.10">
    <property type="entry name" value="2-enoyl-CoA Hydratase, Chain A, domain 1"/>
    <property type="match status" value="1"/>
</dbReference>
<evidence type="ECO:0000313" key="3">
    <source>
        <dbReference type="Proteomes" id="UP000383932"/>
    </source>
</evidence>
<reference evidence="2 3" key="1">
    <citation type="journal article" date="2019" name="Fungal Biol. Biotechnol.">
        <title>Draft genome sequence of fastidious pathogen Ceratobasidium theobromae, which causes vascular-streak dieback in Theobroma cacao.</title>
        <authorList>
            <person name="Ali S.S."/>
            <person name="Asman A."/>
            <person name="Shao J."/>
            <person name="Firmansyah A.P."/>
            <person name="Susilo A.W."/>
            <person name="Rosmana A."/>
            <person name="McMahon P."/>
            <person name="Junaid M."/>
            <person name="Guest D."/>
            <person name="Kheng T.Y."/>
            <person name="Meinhardt L.W."/>
            <person name="Bailey B.A."/>
        </authorList>
    </citation>
    <scope>NUCLEOTIDE SEQUENCE [LARGE SCALE GENOMIC DNA]</scope>
    <source>
        <strain evidence="2 3">CT2</strain>
    </source>
</reference>
<keyword evidence="3" id="KW-1185">Reference proteome</keyword>
<dbReference type="InterPro" id="IPR029045">
    <property type="entry name" value="ClpP/crotonase-like_dom_sf"/>
</dbReference>
<evidence type="ECO:0000256" key="1">
    <source>
        <dbReference type="SAM" id="MobiDB-lite"/>
    </source>
</evidence>